<accession>A0ACC5Q015</accession>
<dbReference type="Proteomes" id="UP000610459">
    <property type="component" value="Unassembled WGS sequence"/>
</dbReference>
<comment type="caution">
    <text evidence="1">The sequence shown here is derived from an EMBL/GenBank/DDBJ whole genome shotgun (WGS) entry which is preliminary data.</text>
</comment>
<name>A0ACC5Q015_ENTAG</name>
<organism evidence="1 2">
    <name type="scientific">Enterobacter agglomerans</name>
    <name type="common">Erwinia herbicola</name>
    <name type="synonym">Pantoea agglomerans</name>
    <dbReference type="NCBI Taxonomy" id="549"/>
    <lineage>
        <taxon>Bacteria</taxon>
        <taxon>Pseudomonadati</taxon>
        <taxon>Pseudomonadota</taxon>
        <taxon>Gammaproteobacteria</taxon>
        <taxon>Enterobacterales</taxon>
        <taxon>Erwiniaceae</taxon>
        <taxon>Pantoea</taxon>
        <taxon>Pantoea agglomerans group</taxon>
    </lineage>
</organism>
<evidence type="ECO:0000313" key="2">
    <source>
        <dbReference type="Proteomes" id="UP000610459"/>
    </source>
</evidence>
<protein>
    <submittedName>
        <fullName evidence="1">IS3 family transposase</fullName>
    </submittedName>
</protein>
<proteinExistence type="predicted"/>
<evidence type="ECO:0000313" key="1">
    <source>
        <dbReference type="EMBL" id="MBD8129370.1"/>
    </source>
</evidence>
<keyword evidence="2" id="KW-1185">Reference proteome</keyword>
<gene>
    <name evidence="1" type="ORF">IFT41_25075</name>
</gene>
<sequence length="456" mass="51879">MARKKFTPEFKQQVVAHYLNSDDGAKATARRFGIDHGAVRRWTEHWKVSGQAGFLIKTARYSAAFKESVVRYMWDNAASSRKAAAVFQIAAACTVSRWERLYREGGILALQDKPRGRPGMSAKKSKSAPASVGQRPNFTTPEEELEYLRAENAYPKKAACLNSGKAVADAEDKTRIVSVLRPLYKLSSLLHIAGLARSTFYYQLKIRCCDDRHSSVSQRIVALFHYHKGRYGYRRITLALRNEGHVINHKTVRKLMRKQQLSSNLRAKKYNSYKGIYGKTAPDVLQRDFTADKPKQKWVTDVTEFRVGSKKLYLSPVMDLYNREIIAWNMDEHPGIGLVAKMLDDALDGLSSGDGPVLHSDQGWQYQMAVYQEKLSSKGLTQSMSRKGNCLDNAVMENFFGILKSECWYCEEYRDVAQLREAVDEYIHYYNHERIKAKLNGLSPVQYRTQGISAAT</sequence>
<dbReference type="EMBL" id="JACYNR010000082">
    <property type="protein sequence ID" value="MBD8129370.1"/>
    <property type="molecule type" value="Genomic_DNA"/>
</dbReference>
<reference evidence="1 2" key="1">
    <citation type="journal article" date="2020" name="FEMS Microbiol. Ecol.">
        <title>Temporal dynamics of bacterial communities during seed development and maturation.</title>
        <authorList>
            <person name="Chesneau G."/>
            <person name="Torres-Cortes G."/>
            <person name="Briand M."/>
            <person name="Darrasse A."/>
            <person name="Preveaux A."/>
            <person name="Marais C."/>
            <person name="Jacques M.A."/>
            <person name="Shade A."/>
            <person name="Barret M."/>
        </authorList>
    </citation>
    <scope>NUCLEOTIDE SEQUENCE [LARGE SCALE GENOMIC DNA]</scope>
    <source>
        <strain evidence="1 2">CFBP13709</strain>
    </source>
</reference>